<evidence type="ECO:0000259" key="1">
    <source>
        <dbReference type="Pfam" id="PF03017"/>
    </source>
</evidence>
<organism evidence="2 3">
    <name type="scientific">Colocasia esculenta</name>
    <name type="common">Wild taro</name>
    <name type="synonym">Arum esculentum</name>
    <dbReference type="NCBI Taxonomy" id="4460"/>
    <lineage>
        <taxon>Eukaryota</taxon>
        <taxon>Viridiplantae</taxon>
        <taxon>Streptophyta</taxon>
        <taxon>Embryophyta</taxon>
        <taxon>Tracheophyta</taxon>
        <taxon>Spermatophyta</taxon>
        <taxon>Magnoliopsida</taxon>
        <taxon>Liliopsida</taxon>
        <taxon>Araceae</taxon>
        <taxon>Aroideae</taxon>
        <taxon>Colocasieae</taxon>
        <taxon>Colocasia</taxon>
    </lineage>
</organism>
<evidence type="ECO:0000313" key="2">
    <source>
        <dbReference type="EMBL" id="MQM19441.1"/>
    </source>
</evidence>
<dbReference type="InterPro" id="IPR004264">
    <property type="entry name" value="Transposase_23"/>
</dbReference>
<comment type="caution">
    <text evidence="2">The sequence shown here is derived from an EMBL/GenBank/DDBJ whole genome shotgun (WGS) entry which is preliminary data.</text>
</comment>
<reference evidence="2" key="1">
    <citation type="submission" date="2017-07" db="EMBL/GenBank/DDBJ databases">
        <title>Taro Niue Genome Assembly and Annotation.</title>
        <authorList>
            <person name="Atibalentja N."/>
            <person name="Keating K."/>
            <person name="Fields C.J."/>
        </authorList>
    </citation>
    <scope>NUCLEOTIDE SEQUENCE</scope>
    <source>
        <strain evidence="2">Niue_2</strain>
        <tissue evidence="2">Leaf</tissue>
    </source>
</reference>
<dbReference type="Proteomes" id="UP000652761">
    <property type="component" value="Unassembled WGS sequence"/>
</dbReference>
<dbReference type="Pfam" id="PF03017">
    <property type="entry name" value="Transposase_23"/>
    <property type="match status" value="1"/>
</dbReference>
<gene>
    <name evidence="2" type="ORF">Taro_052443</name>
</gene>
<dbReference type="EMBL" id="NMUH01008915">
    <property type="protein sequence ID" value="MQM19441.1"/>
    <property type="molecule type" value="Genomic_DNA"/>
</dbReference>
<dbReference type="AlphaFoldDB" id="A0A843XJS1"/>
<feature type="domain" description="Transposase Tnp1/En/Spm-like" evidence="1">
    <location>
        <begin position="14"/>
        <end position="55"/>
    </location>
</feature>
<proteinExistence type="predicted"/>
<name>A0A843XJS1_COLES</name>
<evidence type="ECO:0000313" key="3">
    <source>
        <dbReference type="Proteomes" id="UP000652761"/>
    </source>
</evidence>
<sequence>MTRKKVKLLDLENEQVAEDIVMSVDSKKIVMGRPIGYVYCEVSINYANKSDAPLFVKDDQRFRIKDAIRSHILWIRDYVLVDEAKRSLFSGYHIYQFGNTLV</sequence>
<keyword evidence="3" id="KW-1185">Reference proteome</keyword>
<protein>
    <recommendedName>
        <fullName evidence="1">Transposase Tnp1/En/Spm-like domain-containing protein</fullName>
    </recommendedName>
</protein>
<accession>A0A843XJS1</accession>